<dbReference type="GO" id="GO:0003779">
    <property type="term" value="F:actin binding"/>
    <property type="evidence" value="ECO:0007669"/>
    <property type="project" value="TreeGrafter"/>
</dbReference>
<dbReference type="PANTHER" id="PTHR12751">
    <property type="entry name" value="PHOSPHATASE AND ACTIN REGULATOR PHACTR"/>
    <property type="match status" value="1"/>
</dbReference>
<protein>
    <submittedName>
        <fullName evidence="1">Uncharacterized protein</fullName>
    </submittedName>
</protein>
<dbReference type="Proteomes" id="UP000716291">
    <property type="component" value="Unassembled WGS sequence"/>
</dbReference>
<reference evidence="1" key="1">
    <citation type="journal article" date="2020" name="Microb. Genom.">
        <title>Genetic diversity of clinical and environmental Mucorales isolates obtained from an investigation of mucormycosis cases among solid organ transplant recipients.</title>
        <authorList>
            <person name="Nguyen M.H."/>
            <person name="Kaul D."/>
            <person name="Muto C."/>
            <person name="Cheng S.J."/>
            <person name="Richter R.A."/>
            <person name="Bruno V.M."/>
            <person name="Liu G."/>
            <person name="Beyhan S."/>
            <person name="Sundermann A.J."/>
            <person name="Mounaud S."/>
            <person name="Pasculle A.W."/>
            <person name="Nierman W.C."/>
            <person name="Driscoll E."/>
            <person name="Cumbie R."/>
            <person name="Clancy C.J."/>
            <person name="Dupont C.L."/>
        </authorList>
    </citation>
    <scope>NUCLEOTIDE SEQUENCE</scope>
    <source>
        <strain evidence="1">GL11</strain>
    </source>
</reference>
<dbReference type="EMBL" id="JAANQT010000021">
    <property type="protein sequence ID" value="KAG1315824.1"/>
    <property type="molecule type" value="Genomic_DNA"/>
</dbReference>
<proteinExistence type="predicted"/>
<dbReference type="GO" id="GO:0030036">
    <property type="term" value="P:actin cytoskeleton organization"/>
    <property type="evidence" value="ECO:0007669"/>
    <property type="project" value="TreeGrafter"/>
</dbReference>
<name>A0A9P6XKM3_RHIOR</name>
<dbReference type="PANTHER" id="PTHR12751:SF18">
    <property type="entry name" value="PHOSPHATASE AND ACTIN REGULATOR 1"/>
    <property type="match status" value="1"/>
</dbReference>
<comment type="caution">
    <text evidence="1">The sequence shown here is derived from an EMBL/GenBank/DDBJ whole genome shotgun (WGS) entry which is preliminary data.</text>
</comment>
<evidence type="ECO:0000313" key="2">
    <source>
        <dbReference type="Proteomes" id="UP000716291"/>
    </source>
</evidence>
<accession>A0A9P6XKM3</accession>
<gene>
    <name evidence="1" type="ORF">G6F64_000364</name>
</gene>
<sequence>MYDQHAIIKSYLDPPCINITDEQERKKFKKMKYKLKRVFGKRKPNDVTMSSDSGCTSTTAAVNNQDESMLYSRLSFCGVPICSFRNKSRQPVLKSILKKPNRKRWSTCTLQKKLAQLHFDSHISVYETYSRQEYDRSSDAEAVCTRLTPMIAQEIKQELNHFKLYEMPIHESSRMNTHFFI</sequence>
<organism evidence="1 2">
    <name type="scientific">Rhizopus oryzae</name>
    <name type="common">Mucormycosis agent</name>
    <name type="synonym">Rhizopus arrhizus var. delemar</name>
    <dbReference type="NCBI Taxonomy" id="64495"/>
    <lineage>
        <taxon>Eukaryota</taxon>
        <taxon>Fungi</taxon>
        <taxon>Fungi incertae sedis</taxon>
        <taxon>Mucoromycota</taxon>
        <taxon>Mucoromycotina</taxon>
        <taxon>Mucoromycetes</taxon>
        <taxon>Mucorales</taxon>
        <taxon>Mucorineae</taxon>
        <taxon>Rhizopodaceae</taxon>
        <taxon>Rhizopus</taxon>
    </lineage>
</organism>
<dbReference type="AlphaFoldDB" id="A0A9P6XKM3"/>
<evidence type="ECO:0000313" key="1">
    <source>
        <dbReference type="EMBL" id="KAG1315824.1"/>
    </source>
</evidence>
<keyword evidence="2" id="KW-1185">Reference proteome</keyword>